<feature type="region of interest" description="Disordered" evidence="1">
    <location>
        <begin position="338"/>
        <end position="387"/>
    </location>
</feature>
<dbReference type="InterPro" id="IPR012677">
    <property type="entry name" value="Nucleotide-bd_a/b_plait_sf"/>
</dbReference>
<feature type="compositionally biased region" description="Polar residues" evidence="1">
    <location>
        <begin position="186"/>
        <end position="200"/>
    </location>
</feature>
<sequence length="387" mass="41730">MESNVEGSSRGNASINHENRRSRTVFVSDLSPLLFGTPPLVAAEHQQTNLRRLFSIFGPIEAISSTACRPYDPGPELGQLSRVPPDLAESPVSMDVHTDDGVHQHPVPPRAWPTRSRPPERVIFVATVSYLDPASAQLAQESLDGTEIGGNHMSASLVQNPIHIPDILTTPNLSHTGYSDAPSVAYSPSSSHYANSQNNGVDMLEMGPWNGEHQGLTGSSATAGDSLHPETVMNNLLLPLATFQPLPSPGSESTSSASSSYISVQHPLPLHQPQPIRPPTVDPSAQRLERQIEVLRRAVQNRATVPALQHVADASTGLRRRPTPLIAEAFRNSRIIARRNASSSDNSAPVDTNTSVNSNSSIDIDGESMEVGQDDVWARRGQPPELR</sequence>
<evidence type="ECO:0000256" key="1">
    <source>
        <dbReference type="SAM" id="MobiDB-lite"/>
    </source>
</evidence>
<protein>
    <recommendedName>
        <fullName evidence="4">RRM domain-containing protein</fullName>
    </recommendedName>
</protein>
<reference evidence="3" key="2">
    <citation type="submission" date="2015-01" db="EMBL/GenBank/DDBJ databases">
        <title>Evolutionary Origins and Diversification of the Mycorrhizal Mutualists.</title>
        <authorList>
            <consortium name="DOE Joint Genome Institute"/>
            <consortium name="Mycorrhizal Genomics Consortium"/>
            <person name="Kohler A."/>
            <person name="Kuo A."/>
            <person name="Nagy L.G."/>
            <person name="Floudas D."/>
            <person name="Copeland A."/>
            <person name="Barry K.W."/>
            <person name="Cichocki N."/>
            <person name="Veneault-Fourrey C."/>
            <person name="LaButti K."/>
            <person name="Lindquist E.A."/>
            <person name="Lipzen A."/>
            <person name="Lundell T."/>
            <person name="Morin E."/>
            <person name="Murat C."/>
            <person name="Riley R."/>
            <person name="Ohm R."/>
            <person name="Sun H."/>
            <person name="Tunlid A."/>
            <person name="Henrissat B."/>
            <person name="Grigoriev I.V."/>
            <person name="Hibbett D.S."/>
            <person name="Martin F."/>
        </authorList>
    </citation>
    <scope>NUCLEOTIDE SEQUENCE [LARGE SCALE GENOMIC DNA]</scope>
    <source>
        <strain evidence="3">MUT 4182</strain>
    </source>
</reference>
<evidence type="ECO:0000313" key="3">
    <source>
        <dbReference type="Proteomes" id="UP000054248"/>
    </source>
</evidence>
<dbReference type="EMBL" id="KN823196">
    <property type="protein sequence ID" value="KIO19926.1"/>
    <property type="molecule type" value="Genomic_DNA"/>
</dbReference>
<dbReference type="OrthoDB" id="3256356at2759"/>
<gene>
    <name evidence="2" type="ORF">M407DRAFT_30412</name>
</gene>
<dbReference type="GO" id="GO:0003676">
    <property type="term" value="F:nucleic acid binding"/>
    <property type="evidence" value="ECO:0007669"/>
    <property type="project" value="InterPro"/>
</dbReference>
<dbReference type="Gene3D" id="3.30.70.330">
    <property type="match status" value="1"/>
</dbReference>
<dbReference type="AlphaFoldDB" id="A0A0C3Q7E0"/>
<dbReference type="HOGENOM" id="CLU_714091_0_0_1"/>
<reference evidence="2 3" key="1">
    <citation type="submission" date="2014-04" db="EMBL/GenBank/DDBJ databases">
        <authorList>
            <consortium name="DOE Joint Genome Institute"/>
            <person name="Kuo A."/>
            <person name="Girlanda M."/>
            <person name="Perotto S."/>
            <person name="Kohler A."/>
            <person name="Nagy L.G."/>
            <person name="Floudas D."/>
            <person name="Copeland A."/>
            <person name="Barry K.W."/>
            <person name="Cichocki N."/>
            <person name="Veneault-Fourrey C."/>
            <person name="LaButti K."/>
            <person name="Lindquist E.A."/>
            <person name="Lipzen A."/>
            <person name="Lundell T."/>
            <person name="Morin E."/>
            <person name="Murat C."/>
            <person name="Sun H."/>
            <person name="Tunlid A."/>
            <person name="Henrissat B."/>
            <person name="Grigoriev I.V."/>
            <person name="Hibbett D.S."/>
            <person name="Martin F."/>
            <person name="Nordberg H.P."/>
            <person name="Cantor M.N."/>
            <person name="Hua S.X."/>
        </authorList>
    </citation>
    <scope>NUCLEOTIDE SEQUENCE [LARGE SCALE GENOMIC DNA]</scope>
    <source>
        <strain evidence="2 3">MUT 4182</strain>
    </source>
</reference>
<proteinExistence type="predicted"/>
<keyword evidence="3" id="KW-1185">Reference proteome</keyword>
<dbReference type="InterPro" id="IPR035979">
    <property type="entry name" value="RBD_domain_sf"/>
</dbReference>
<dbReference type="SUPFAM" id="SSF54928">
    <property type="entry name" value="RNA-binding domain, RBD"/>
    <property type="match status" value="1"/>
</dbReference>
<evidence type="ECO:0008006" key="4">
    <source>
        <dbReference type="Google" id="ProtNLM"/>
    </source>
</evidence>
<organism evidence="2 3">
    <name type="scientific">Tulasnella calospora MUT 4182</name>
    <dbReference type="NCBI Taxonomy" id="1051891"/>
    <lineage>
        <taxon>Eukaryota</taxon>
        <taxon>Fungi</taxon>
        <taxon>Dikarya</taxon>
        <taxon>Basidiomycota</taxon>
        <taxon>Agaricomycotina</taxon>
        <taxon>Agaricomycetes</taxon>
        <taxon>Cantharellales</taxon>
        <taxon>Tulasnellaceae</taxon>
        <taxon>Tulasnella</taxon>
    </lineage>
</organism>
<feature type="region of interest" description="Disordered" evidence="1">
    <location>
        <begin position="185"/>
        <end position="204"/>
    </location>
</feature>
<evidence type="ECO:0000313" key="2">
    <source>
        <dbReference type="EMBL" id="KIO19926.1"/>
    </source>
</evidence>
<name>A0A0C3Q7E0_9AGAM</name>
<dbReference type="Proteomes" id="UP000054248">
    <property type="component" value="Unassembled WGS sequence"/>
</dbReference>
<accession>A0A0C3Q7E0</accession>
<feature type="compositionally biased region" description="Low complexity" evidence="1">
    <location>
        <begin position="338"/>
        <end position="363"/>
    </location>
</feature>